<proteinExistence type="predicted"/>
<reference evidence="1" key="1">
    <citation type="journal article" date="2014" name="Int. J. Syst. Evol. Microbiol.">
        <title>Complete genome sequence of Corynebacterium casei LMG S-19264T (=DSM 44701T), isolated from a smear-ripened cheese.</title>
        <authorList>
            <consortium name="US DOE Joint Genome Institute (JGI-PGF)"/>
            <person name="Walter F."/>
            <person name="Albersmeier A."/>
            <person name="Kalinowski J."/>
            <person name="Ruckert C."/>
        </authorList>
    </citation>
    <scope>NUCLEOTIDE SEQUENCE</scope>
    <source>
        <strain evidence="1">CGMCC 1.12997</strain>
    </source>
</reference>
<organism evidence="1 2">
    <name type="scientific">Edaphobacter dinghuensis</name>
    <dbReference type="NCBI Taxonomy" id="1560005"/>
    <lineage>
        <taxon>Bacteria</taxon>
        <taxon>Pseudomonadati</taxon>
        <taxon>Acidobacteriota</taxon>
        <taxon>Terriglobia</taxon>
        <taxon>Terriglobales</taxon>
        <taxon>Acidobacteriaceae</taxon>
        <taxon>Edaphobacter</taxon>
    </lineage>
</organism>
<evidence type="ECO:0000313" key="2">
    <source>
        <dbReference type="Proteomes" id="UP000647241"/>
    </source>
</evidence>
<accession>A0A917HC31</accession>
<comment type="caution">
    <text evidence="1">The sequence shown here is derived from an EMBL/GenBank/DDBJ whole genome shotgun (WGS) entry which is preliminary data.</text>
</comment>
<dbReference type="EMBL" id="BMGT01000002">
    <property type="protein sequence ID" value="GGG74468.1"/>
    <property type="molecule type" value="Genomic_DNA"/>
</dbReference>
<evidence type="ECO:0000313" key="1">
    <source>
        <dbReference type="EMBL" id="GGG74468.1"/>
    </source>
</evidence>
<keyword evidence="2" id="KW-1185">Reference proteome</keyword>
<reference evidence="1" key="2">
    <citation type="submission" date="2020-09" db="EMBL/GenBank/DDBJ databases">
        <authorList>
            <person name="Sun Q."/>
            <person name="Zhou Y."/>
        </authorList>
    </citation>
    <scope>NUCLEOTIDE SEQUENCE</scope>
    <source>
        <strain evidence="1">CGMCC 1.12997</strain>
    </source>
</reference>
<dbReference type="Proteomes" id="UP000647241">
    <property type="component" value="Unassembled WGS sequence"/>
</dbReference>
<name>A0A917HC31_9BACT</name>
<protein>
    <submittedName>
        <fullName evidence="1">Uncharacterized protein</fullName>
    </submittedName>
</protein>
<dbReference type="AlphaFoldDB" id="A0A917HC31"/>
<gene>
    <name evidence="1" type="ORF">GCM10011585_16400</name>
</gene>
<sequence>MMGSFRAVSYSFAATERAALSEGNNLFSSSIVFCHLSKKQLRMNTLPFEAYQNWSHHEQYLLNPRRNSGKSG</sequence>